<feature type="transmembrane region" description="Helical" evidence="2">
    <location>
        <begin position="78"/>
        <end position="99"/>
    </location>
</feature>
<gene>
    <name evidence="3" type="ORF">QNI16_07295</name>
</gene>
<protein>
    <submittedName>
        <fullName evidence="3">Uncharacterized protein</fullName>
    </submittedName>
</protein>
<feature type="transmembrane region" description="Helical" evidence="2">
    <location>
        <begin position="105"/>
        <end position="129"/>
    </location>
</feature>
<evidence type="ECO:0000256" key="2">
    <source>
        <dbReference type="SAM" id="Phobius"/>
    </source>
</evidence>
<feature type="compositionally biased region" description="Low complexity" evidence="1">
    <location>
        <begin position="171"/>
        <end position="184"/>
    </location>
</feature>
<reference evidence="3" key="1">
    <citation type="submission" date="2023-05" db="EMBL/GenBank/DDBJ databases">
        <authorList>
            <person name="Zhang X."/>
        </authorList>
    </citation>
    <scope>NUCLEOTIDE SEQUENCE</scope>
    <source>
        <strain evidence="3">YF14B1</strain>
    </source>
</reference>
<sequence>MSKLLLSAAKSVTVNSEKIALGAAWLLTTATGLIETYIWKPASAVWFLFVIYHVALFLELYWIYTLKHLSWRVTRKKILTVTGSLFGAVLLLFVATGVATYSPYIFFWMPQAIMALLFAATLLSIIKFASRLGIISKQIAEFLETKINQSTQKLKTDEPVSTQETTAEVVQQENNPSESNQSPN</sequence>
<dbReference type="RefSeq" id="WP_313976856.1">
    <property type="nucleotide sequence ID" value="NZ_JASJOS010000003.1"/>
</dbReference>
<dbReference type="EMBL" id="JASJOS010000003">
    <property type="protein sequence ID" value="MDJ1480284.1"/>
    <property type="molecule type" value="Genomic_DNA"/>
</dbReference>
<feature type="transmembrane region" description="Helical" evidence="2">
    <location>
        <begin position="20"/>
        <end position="39"/>
    </location>
</feature>
<feature type="region of interest" description="Disordered" evidence="1">
    <location>
        <begin position="153"/>
        <end position="184"/>
    </location>
</feature>
<comment type="caution">
    <text evidence="3">The sequence shown here is derived from an EMBL/GenBank/DDBJ whole genome shotgun (WGS) entry which is preliminary data.</text>
</comment>
<organism evidence="3 4">
    <name type="scientific">Xanthocytophaga flava</name>
    <dbReference type="NCBI Taxonomy" id="3048013"/>
    <lineage>
        <taxon>Bacteria</taxon>
        <taxon>Pseudomonadati</taxon>
        <taxon>Bacteroidota</taxon>
        <taxon>Cytophagia</taxon>
        <taxon>Cytophagales</taxon>
        <taxon>Rhodocytophagaceae</taxon>
        <taxon>Xanthocytophaga</taxon>
    </lineage>
</organism>
<keyword evidence="2" id="KW-0812">Transmembrane</keyword>
<proteinExistence type="predicted"/>
<evidence type="ECO:0000313" key="3">
    <source>
        <dbReference type="EMBL" id="MDJ1480284.1"/>
    </source>
</evidence>
<evidence type="ECO:0000256" key="1">
    <source>
        <dbReference type="SAM" id="MobiDB-lite"/>
    </source>
</evidence>
<accession>A0AAE3U517</accession>
<name>A0AAE3U517_9BACT</name>
<evidence type="ECO:0000313" key="4">
    <source>
        <dbReference type="Proteomes" id="UP001241110"/>
    </source>
</evidence>
<feature type="transmembrane region" description="Helical" evidence="2">
    <location>
        <begin position="45"/>
        <end position="66"/>
    </location>
</feature>
<dbReference type="Proteomes" id="UP001241110">
    <property type="component" value="Unassembled WGS sequence"/>
</dbReference>
<keyword evidence="2" id="KW-1133">Transmembrane helix</keyword>
<feature type="compositionally biased region" description="Polar residues" evidence="1">
    <location>
        <begin position="153"/>
        <end position="169"/>
    </location>
</feature>
<dbReference type="AlphaFoldDB" id="A0AAE3U517"/>
<keyword evidence="2" id="KW-0472">Membrane</keyword>